<proteinExistence type="predicted"/>
<dbReference type="RefSeq" id="WP_196183039.1">
    <property type="nucleotide sequence ID" value="NZ_JADLJW010000066.1"/>
</dbReference>
<name>A0AAW4BWC1_PSEPU</name>
<dbReference type="EMBL" id="JADLKB010000016">
    <property type="protein sequence ID" value="MBF8736800.1"/>
    <property type="molecule type" value="Genomic_DNA"/>
</dbReference>
<accession>A0AAW4BWC1</accession>
<dbReference type="Pfam" id="PF18735">
    <property type="entry name" value="HEPN_RiboL-PSP"/>
    <property type="match status" value="1"/>
</dbReference>
<feature type="domain" description="RiboL-PSP-HEPN" evidence="1">
    <location>
        <begin position="12"/>
        <end position="136"/>
    </location>
</feature>
<dbReference type="Proteomes" id="UP000639504">
    <property type="component" value="Unassembled WGS sequence"/>
</dbReference>
<reference evidence="2" key="1">
    <citation type="submission" date="2020-10" db="EMBL/GenBank/DDBJ databases">
        <title>Genome sequences of Pseudomonas isolates.</title>
        <authorList>
            <person name="Wessels L."/>
            <person name="Reich F."/>
            <person name="Hammerl J."/>
        </authorList>
    </citation>
    <scope>NUCLEOTIDE SEQUENCE</scope>
    <source>
        <strain evidence="2">20-MO00640-0</strain>
    </source>
</reference>
<evidence type="ECO:0000313" key="3">
    <source>
        <dbReference type="Proteomes" id="UP000639504"/>
    </source>
</evidence>
<evidence type="ECO:0000259" key="1">
    <source>
        <dbReference type="Pfam" id="PF18735"/>
    </source>
</evidence>
<evidence type="ECO:0000313" key="2">
    <source>
        <dbReference type="EMBL" id="MBF8736800.1"/>
    </source>
</evidence>
<dbReference type="AlphaFoldDB" id="A0AAW4BWC1"/>
<comment type="caution">
    <text evidence="2">The sequence shown here is derived from an EMBL/GenBank/DDBJ whole genome shotgun (WGS) entry which is preliminary data.</text>
</comment>
<sequence>MDAHRDVDFAISSYLTQHILILLSAEVQQEIYKIAEERSEAISDDSIKAFMSSTTKQLIRSVGKKDLAKYLAYFGGSIKDRFNEALGDRSITIYNSALDKRHEIAHKGTSNATFSELAEIIQCADEVLLALANAVKRIEVAEGTG</sequence>
<protein>
    <recommendedName>
        <fullName evidence="1">RiboL-PSP-HEPN domain-containing protein</fullName>
    </recommendedName>
</protein>
<organism evidence="2 3">
    <name type="scientific">Pseudomonas putida</name>
    <name type="common">Arthrobacter siderocapsulatus</name>
    <dbReference type="NCBI Taxonomy" id="303"/>
    <lineage>
        <taxon>Bacteria</taxon>
        <taxon>Pseudomonadati</taxon>
        <taxon>Pseudomonadota</taxon>
        <taxon>Gammaproteobacteria</taxon>
        <taxon>Pseudomonadales</taxon>
        <taxon>Pseudomonadaceae</taxon>
        <taxon>Pseudomonas</taxon>
    </lineage>
</organism>
<gene>
    <name evidence="2" type="ORF">IR015_15455</name>
</gene>
<dbReference type="InterPro" id="IPR041519">
    <property type="entry name" value="HEPN_RiboL-PSP"/>
</dbReference>